<feature type="region of interest" description="Disordered" evidence="4">
    <location>
        <begin position="618"/>
        <end position="647"/>
    </location>
</feature>
<dbReference type="PANTHER" id="PTHR45615">
    <property type="entry name" value="MYOSIN HEAVY CHAIN, NON-MUSCLE"/>
    <property type="match status" value="1"/>
</dbReference>
<dbReference type="GO" id="GO:0016460">
    <property type="term" value="C:myosin II complex"/>
    <property type="evidence" value="ECO:0007669"/>
    <property type="project" value="TreeGrafter"/>
</dbReference>
<feature type="compositionally biased region" description="Low complexity" evidence="4">
    <location>
        <begin position="41"/>
        <end position="57"/>
    </location>
</feature>
<keyword evidence="2" id="KW-0963">Cytoplasm</keyword>
<feature type="compositionally biased region" description="Polar residues" evidence="4">
    <location>
        <begin position="194"/>
        <end position="223"/>
    </location>
</feature>
<evidence type="ECO:0000256" key="4">
    <source>
        <dbReference type="SAM" id="MobiDB-lite"/>
    </source>
</evidence>
<protein>
    <recommendedName>
        <fullName evidence="9">Centrosomin N-terminal motif 1 domain-containing protein</fullName>
    </recommendedName>
</protein>
<sequence>MDDGWDVPPNEARLYDIDADIAGPATDAMADQHQNPPTRTSHSNSNSSHSNDGLSLLPPLPPTEEMSMVGTDSRLGIDPVMNEEAVRAHLQDVESSFMPDLSPVQTYKSKQPERAYNSSYHSNQTSISNHNNRSNNYNSPSNTPLSSSPAPRNQPSRSGYSNYSGRQFATDSPSQMQSRRAEGGNYAANDDNVPASSQRRYQAQLASAHNSSGAASPTNFSTNHTDDHDVSLGSLLAAPRNPETNAAPMNIDYEAIAMRSGSSADHGSSGFGNSAHSAASGANANDHDDNDISQVFSDDGDSFLNDPMADNAINLGNFQGISASSQSPQHHQSTNDGEPTTPGSAMRNSKKSKYLRSRNGTTTSDSFASSRRQSTTSTNAATKHDDDSDDSQSDQSHDDDTASDATVGAERSGKSVTIAAAAAAAANSTDPSRTIQTAMFMSRSASMGSMGSAVDDTKMLDQQMDRLGEDGLPLPRNVLPENDPKTPKNKNNHLAPPTDTVIARHVRNVQVPDNLVEEYKFKGDLVTPHKIAESYNSIGRSAAAAGKNMTLREQSSTIERLSKENFDLKLKVMFLKDRLDRLSEEGIKQMISENVDLKTTLAITQRDNKALRKRVKQLEKQLKEEEQRPSTSHSGDSNEDDEEAHERREELLYLRERMEEYVVEIEKLKLEVLNKDNEKRRMSEMVRTLSERNPNESLGRQEETDVWKDLLEQETSRREQADEDNRRLRDELFRLKQEMTAGVGGGSSMGISGKKSASLQAQSQSPRPQSVLSSEFDSATVASSTLVDELRRESEQLRHENAELRREVGAQTSMLTSRNREKERLYQEIEDLKMAQRRGNPAPSTVDSLLDRSASRAGVRERSHSRASGTRITAVEEDPDRETLENTIADLRDKLNAMKLQNQELSTELEKCMEDFELAIEARKQSETLALGLQEDMDVAMNDLVDLQAERDEALREQAEMEAEFEALRKEAQEEIDTLESEADHHTSELQRLTLELTERTENFEALQAEMRQMSEAVVRLEDDAEEKLRRIRGMEAELEAANKELEELERKLVEANEKSNRLGVQQESSADEISFLRDEQESDKIRIGDLEAALANTQQLLREEKDRVKELDQRLAGERRQREIVATKEKEEVQQFVNELNREATTAQDEARRLRKLLTSREVEATEWKERLMELENNLRVALGDLNGTRSSLLKSIANLQRQNEDTIRELDTSKATLVEKDRIIKHRDTLLESQALEARKLADLLDKERQAHRNTKNTYETFQNTHQHVARTASTLEGRIQELEVGRSGDKKKIATLEATLKEQMTERNNLLLIMWTRLSGLCGTDWAMNNSLINGRALPSLESVSTMLPGFSKNLLAAVKYIESMMNSFTTRIKSVERDLWREYQALENNLESRIKKLDRLEMLVRNGIANNSIPAGLANMGAVEMQNRYARLEEAYRQLKVENATLRTATDVRARAGYGAGDTAAQMAEIIAGSPSPGIPTGPRDRERHRKIPALIRPSMSSRSSSTHSHNVHSGIPVPSSGHASKSMDMVATRPDTSVGSGNGGGEGEDNRLVLRLKEMEKKLLLEREARSQDRKAARMRLGGLESENRELRSKMKRGDD</sequence>
<feature type="compositionally biased region" description="Basic and acidic residues" evidence="4">
    <location>
        <begin position="1572"/>
        <end position="1581"/>
    </location>
</feature>
<comment type="subcellular location">
    <subcellularLocation>
        <location evidence="1">Cytoplasm</location>
    </subcellularLocation>
</comment>
<feature type="compositionally biased region" description="Basic and acidic residues" evidence="4">
    <location>
        <begin position="618"/>
        <end position="628"/>
    </location>
</feature>
<feature type="compositionally biased region" description="Low complexity" evidence="4">
    <location>
        <begin position="1503"/>
        <end position="1518"/>
    </location>
</feature>
<feature type="compositionally biased region" description="Polar residues" evidence="4">
    <location>
        <begin position="116"/>
        <end position="125"/>
    </location>
</feature>
<evidence type="ECO:0000313" key="8">
    <source>
        <dbReference type="Proteomes" id="UP000033483"/>
    </source>
</evidence>
<keyword evidence="3" id="KW-0175">Coiled coil</keyword>
<comment type="caution">
    <text evidence="7">The sequence shown here is derived from an EMBL/GenBank/DDBJ whole genome shotgun (WGS) entry which is preliminary data.</text>
</comment>
<proteinExistence type="predicted"/>
<accession>A0A0F4ZJS8</accession>
<feature type="region of interest" description="Disordered" evidence="4">
    <location>
        <begin position="836"/>
        <end position="871"/>
    </location>
</feature>
<name>A0A0F4ZJS8_9PEZI</name>
<feature type="compositionally biased region" description="Low complexity" evidence="4">
    <location>
        <begin position="749"/>
        <end position="770"/>
    </location>
</feature>
<feature type="domain" description="Mto1-like Mto2p-binding" evidence="6">
    <location>
        <begin position="1559"/>
        <end position="1602"/>
    </location>
</feature>
<dbReference type="InterPro" id="IPR024545">
    <property type="entry name" value="Mto1-like_Mto2p-bd"/>
</dbReference>
<feature type="compositionally biased region" description="Polar residues" evidence="4">
    <location>
        <begin position="153"/>
        <end position="178"/>
    </location>
</feature>
<feature type="compositionally biased region" description="Low complexity" evidence="4">
    <location>
        <begin position="322"/>
        <end position="332"/>
    </location>
</feature>
<evidence type="ECO:0000313" key="7">
    <source>
        <dbReference type="EMBL" id="KKA30874.1"/>
    </source>
</evidence>
<feature type="compositionally biased region" description="Basic and acidic residues" evidence="4">
    <location>
        <begin position="849"/>
        <end position="864"/>
    </location>
</feature>
<feature type="region of interest" description="Disordered" evidence="4">
    <location>
        <begin position="261"/>
        <end position="413"/>
    </location>
</feature>
<dbReference type="Pfam" id="PF12808">
    <property type="entry name" value="Mto2_bdg"/>
    <property type="match status" value="1"/>
</dbReference>
<dbReference type="InterPro" id="IPR012943">
    <property type="entry name" value="Cnn_1N"/>
</dbReference>
<feature type="compositionally biased region" description="Basic and acidic residues" evidence="4">
    <location>
        <begin position="1591"/>
        <end position="1605"/>
    </location>
</feature>
<evidence type="ECO:0000259" key="5">
    <source>
        <dbReference type="Pfam" id="PF07989"/>
    </source>
</evidence>
<evidence type="ECO:0000259" key="6">
    <source>
        <dbReference type="Pfam" id="PF12808"/>
    </source>
</evidence>
<feature type="region of interest" description="Disordered" evidence="4">
    <location>
        <begin position="684"/>
        <end position="706"/>
    </location>
</feature>
<feature type="coiled-coil region" evidence="3">
    <location>
        <begin position="1387"/>
        <end position="1453"/>
    </location>
</feature>
<dbReference type="GO" id="GO:0000146">
    <property type="term" value="F:microfilament motor activity"/>
    <property type="evidence" value="ECO:0007669"/>
    <property type="project" value="TreeGrafter"/>
</dbReference>
<feature type="region of interest" description="Disordered" evidence="4">
    <location>
        <begin position="1572"/>
        <end position="1605"/>
    </location>
</feature>
<feature type="domain" description="Centrosomin N-terminal motif 1" evidence="5">
    <location>
        <begin position="550"/>
        <end position="622"/>
    </location>
</feature>
<feature type="compositionally biased region" description="Low complexity" evidence="4">
    <location>
        <begin position="266"/>
        <end position="284"/>
    </location>
</feature>
<evidence type="ECO:0000256" key="2">
    <source>
        <dbReference type="ARBA" id="ARBA00022490"/>
    </source>
</evidence>
<evidence type="ECO:0000256" key="3">
    <source>
        <dbReference type="SAM" id="Coils"/>
    </source>
</evidence>
<feature type="coiled-coil region" evidence="3">
    <location>
        <begin position="881"/>
        <end position="1218"/>
    </location>
</feature>
<feature type="compositionally biased region" description="Polar residues" evidence="4">
    <location>
        <begin position="334"/>
        <end position="347"/>
    </location>
</feature>
<feature type="region of interest" description="Disordered" evidence="4">
    <location>
        <begin position="91"/>
        <end position="228"/>
    </location>
</feature>
<dbReference type="Pfam" id="PF07989">
    <property type="entry name" value="Cnn_1N"/>
    <property type="match status" value="1"/>
</dbReference>
<feature type="compositionally biased region" description="Low complexity" evidence="4">
    <location>
        <begin position="126"/>
        <end position="151"/>
    </location>
</feature>
<evidence type="ECO:0008006" key="9">
    <source>
        <dbReference type="Google" id="ProtNLM"/>
    </source>
</evidence>
<dbReference type="GO" id="GO:0005815">
    <property type="term" value="C:microtubule organizing center"/>
    <property type="evidence" value="ECO:0007669"/>
    <property type="project" value="InterPro"/>
</dbReference>
<keyword evidence="8" id="KW-1185">Reference proteome</keyword>
<evidence type="ECO:0000256" key="1">
    <source>
        <dbReference type="ARBA" id="ARBA00004496"/>
    </source>
</evidence>
<feature type="coiled-coil region" evidence="3">
    <location>
        <begin position="787"/>
        <end position="835"/>
    </location>
</feature>
<feature type="region of interest" description="Disordered" evidence="4">
    <location>
        <begin position="739"/>
        <end position="778"/>
    </location>
</feature>
<gene>
    <name evidence="7" type="ORF">TD95_000740</name>
</gene>
<feature type="coiled-coil region" evidence="3">
    <location>
        <begin position="711"/>
        <end position="738"/>
    </location>
</feature>
<dbReference type="Proteomes" id="UP000033483">
    <property type="component" value="Unassembled WGS sequence"/>
</dbReference>
<dbReference type="PANTHER" id="PTHR45615:SF40">
    <property type="entry name" value="MYOSIN HEAVY CHAIN, NON-MUSCLE"/>
    <property type="match status" value="1"/>
</dbReference>
<dbReference type="GO" id="GO:0032982">
    <property type="term" value="C:myosin filament"/>
    <property type="evidence" value="ECO:0007669"/>
    <property type="project" value="TreeGrafter"/>
</dbReference>
<feature type="region of interest" description="Disordered" evidence="4">
    <location>
        <begin position="1"/>
        <end position="76"/>
    </location>
</feature>
<dbReference type="GO" id="GO:0005737">
    <property type="term" value="C:cytoplasm"/>
    <property type="evidence" value="ECO:0007669"/>
    <property type="project" value="UniProtKB-SubCell"/>
</dbReference>
<dbReference type="GO" id="GO:0051015">
    <property type="term" value="F:actin filament binding"/>
    <property type="evidence" value="ECO:0007669"/>
    <property type="project" value="TreeGrafter"/>
</dbReference>
<feature type="compositionally biased region" description="Polar residues" evidence="4">
    <location>
        <begin position="358"/>
        <end position="381"/>
    </location>
</feature>
<feature type="region of interest" description="Disordered" evidence="4">
    <location>
        <begin position="1499"/>
        <end position="1557"/>
    </location>
</feature>
<reference evidence="7 8" key="1">
    <citation type="submission" date="2015-03" db="EMBL/GenBank/DDBJ databases">
        <authorList>
            <person name="Radwan O."/>
            <person name="Al-Naeli F.A."/>
            <person name="Rendon G.A."/>
            <person name="Fields C."/>
        </authorList>
    </citation>
    <scope>NUCLEOTIDE SEQUENCE [LARGE SCALE GENOMIC DNA]</scope>
    <source>
        <strain evidence="7">CR-DP1</strain>
    </source>
</reference>
<dbReference type="EMBL" id="LAEV01000214">
    <property type="protein sequence ID" value="KKA30874.1"/>
    <property type="molecule type" value="Genomic_DNA"/>
</dbReference>
<dbReference type="OrthoDB" id="10255000at2759"/>
<organism evidence="7 8">
    <name type="scientific">Thielaviopsis punctulata</name>
    <dbReference type="NCBI Taxonomy" id="72032"/>
    <lineage>
        <taxon>Eukaryota</taxon>
        <taxon>Fungi</taxon>
        <taxon>Dikarya</taxon>
        <taxon>Ascomycota</taxon>
        <taxon>Pezizomycotina</taxon>
        <taxon>Sordariomycetes</taxon>
        <taxon>Hypocreomycetidae</taxon>
        <taxon>Microascales</taxon>
        <taxon>Ceratocystidaceae</taxon>
        <taxon>Thielaviopsis</taxon>
    </lineage>
</organism>